<evidence type="ECO:0000313" key="1">
    <source>
        <dbReference type="EMBL" id="ULU10659.1"/>
    </source>
</evidence>
<protein>
    <submittedName>
        <fullName evidence="2">Uncharacterized protein</fullName>
    </submittedName>
</protein>
<proteinExistence type="predicted"/>
<sequence>MTWQDSTWRDWISTLSRLEIVCPTEWIMALCHVVPEGRKSDGSYGSHHEDPRELIQIECRVLNLITNAA</sequence>
<reference evidence="2 4" key="1">
    <citation type="submission" date="2022-04" db="EMBL/GenBank/DDBJ databases">
        <title>Chromosome-level reference genomes for two strains of Caenorhabditis briggsae: an improved platform for comparative genomics.</title>
        <authorList>
            <person name="Stevens L."/>
            <person name="Andersen E."/>
        </authorList>
    </citation>
    <scope>NUCLEOTIDE SEQUENCE [LARGE SCALE GENOMIC DNA]</scope>
    <source>
        <strain evidence="2">VX34</strain>
        <tissue evidence="2">Whole-organism</tissue>
    </source>
</reference>
<evidence type="ECO:0000313" key="3">
    <source>
        <dbReference type="Proteomes" id="UP000827892"/>
    </source>
</evidence>
<gene>
    <name evidence="1" type="ORF">L3Y34_014733</name>
    <name evidence="2" type="ORF">L5515_000808</name>
</gene>
<dbReference type="EMBL" id="CP090891">
    <property type="protein sequence ID" value="ULU10659.1"/>
    <property type="molecule type" value="Genomic_DNA"/>
</dbReference>
<evidence type="ECO:0000313" key="4">
    <source>
        <dbReference type="Proteomes" id="UP000829354"/>
    </source>
</evidence>
<dbReference type="EMBL" id="CP092620">
    <property type="protein sequence ID" value="UMM11609.1"/>
    <property type="molecule type" value="Genomic_DNA"/>
</dbReference>
<dbReference type="Proteomes" id="UP000829354">
    <property type="component" value="Chromosome I"/>
</dbReference>
<keyword evidence="4" id="KW-1185">Reference proteome</keyword>
<dbReference type="AlphaFoldDB" id="A0AAE9E0Y0"/>
<evidence type="ECO:0000313" key="2">
    <source>
        <dbReference type="EMBL" id="UMM11609.1"/>
    </source>
</evidence>
<name>A0AAE9E0Y0_CAEBR</name>
<organism evidence="2 4">
    <name type="scientific">Caenorhabditis briggsae</name>
    <dbReference type="NCBI Taxonomy" id="6238"/>
    <lineage>
        <taxon>Eukaryota</taxon>
        <taxon>Metazoa</taxon>
        <taxon>Ecdysozoa</taxon>
        <taxon>Nematoda</taxon>
        <taxon>Chromadorea</taxon>
        <taxon>Rhabditida</taxon>
        <taxon>Rhabditina</taxon>
        <taxon>Rhabditomorpha</taxon>
        <taxon>Rhabditoidea</taxon>
        <taxon>Rhabditidae</taxon>
        <taxon>Peloderinae</taxon>
        <taxon>Caenorhabditis</taxon>
    </lineage>
</organism>
<accession>A0AAE9E0Y0</accession>
<reference evidence="1 3" key="2">
    <citation type="submission" date="2022-05" db="EMBL/GenBank/DDBJ databases">
        <title>Chromosome-level reference genomes for two strains of Caenorhabditis briggsae: an improved platform for comparative genomics.</title>
        <authorList>
            <person name="Stevens L."/>
            <person name="Andersen E.C."/>
        </authorList>
    </citation>
    <scope>NUCLEOTIDE SEQUENCE [LARGE SCALE GENOMIC DNA]</scope>
    <source>
        <strain evidence="1">QX1410_ONT</strain>
        <tissue evidence="1">Whole-organism</tissue>
    </source>
</reference>
<dbReference type="Proteomes" id="UP000827892">
    <property type="component" value="Chromosome I"/>
</dbReference>